<accession>A0A1H6FA10</accession>
<keyword evidence="9 11" id="KW-0472">Membrane</keyword>
<dbReference type="InterPro" id="IPR049031">
    <property type="entry name" value="T2SSK_SAM-like_1st"/>
</dbReference>
<dbReference type="PANTHER" id="PTHR38831:SF1">
    <property type="entry name" value="TYPE II SECRETION SYSTEM PROTEIN K-RELATED"/>
    <property type="match status" value="1"/>
</dbReference>
<evidence type="ECO:0000256" key="1">
    <source>
        <dbReference type="ARBA" id="ARBA00004533"/>
    </source>
</evidence>
<evidence type="ECO:0000256" key="10">
    <source>
        <dbReference type="SAM" id="MobiDB-lite"/>
    </source>
</evidence>
<protein>
    <submittedName>
        <fullName evidence="14">General secretion pathway protein K</fullName>
    </submittedName>
</protein>
<keyword evidence="15" id="KW-1185">Reference proteome</keyword>
<dbReference type="RefSeq" id="WP_103919622.1">
    <property type="nucleotide sequence ID" value="NZ_FMSV02000376.1"/>
</dbReference>
<gene>
    <name evidence="13" type="ORF">MBHS_01592</name>
    <name evidence="14" type="ORF">MBHS_01841</name>
</gene>
<evidence type="ECO:0000259" key="12">
    <source>
        <dbReference type="Pfam" id="PF21687"/>
    </source>
</evidence>
<dbReference type="GO" id="GO:0009306">
    <property type="term" value="P:protein secretion"/>
    <property type="evidence" value="ECO:0007669"/>
    <property type="project" value="InterPro"/>
</dbReference>
<dbReference type="EMBL" id="FMSV02000407">
    <property type="protein sequence ID" value="SEH05986.1"/>
    <property type="molecule type" value="Genomic_DNA"/>
</dbReference>
<dbReference type="Proteomes" id="UP000236724">
    <property type="component" value="Unassembled WGS sequence"/>
</dbReference>
<evidence type="ECO:0000256" key="11">
    <source>
        <dbReference type="SAM" id="Phobius"/>
    </source>
</evidence>
<organism evidence="14 15">
    <name type="scientific">Candidatus Venteria ishoeyi</name>
    <dbReference type="NCBI Taxonomy" id="1899563"/>
    <lineage>
        <taxon>Bacteria</taxon>
        <taxon>Pseudomonadati</taxon>
        <taxon>Pseudomonadota</taxon>
        <taxon>Gammaproteobacteria</taxon>
        <taxon>Thiotrichales</taxon>
        <taxon>Thiotrichaceae</taxon>
        <taxon>Venteria</taxon>
    </lineage>
</organism>
<feature type="transmembrane region" description="Helical" evidence="11">
    <location>
        <begin position="45"/>
        <end position="66"/>
    </location>
</feature>
<evidence type="ECO:0000256" key="4">
    <source>
        <dbReference type="ARBA" id="ARBA00022475"/>
    </source>
</evidence>
<reference evidence="14 15" key="1">
    <citation type="submission" date="2016-10" db="EMBL/GenBank/DDBJ databases">
        <authorList>
            <person name="de Groot N.N."/>
        </authorList>
    </citation>
    <scope>NUCLEOTIDE SEQUENCE [LARGE SCALE GENOMIC DNA]</scope>
    <source>
        <strain evidence="14">MBHS1</strain>
    </source>
</reference>
<dbReference type="Pfam" id="PF21687">
    <property type="entry name" value="T2SSK_1st"/>
    <property type="match status" value="1"/>
</dbReference>
<evidence type="ECO:0000256" key="3">
    <source>
        <dbReference type="ARBA" id="ARBA00022448"/>
    </source>
</evidence>
<evidence type="ECO:0000256" key="7">
    <source>
        <dbReference type="ARBA" id="ARBA00022927"/>
    </source>
</evidence>
<keyword evidence="8 11" id="KW-1133">Transmembrane helix</keyword>
<dbReference type="InterPro" id="IPR038072">
    <property type="entry name" value="GspK_central_sf"/>
</dbReference>
<feature type="domain" description="T2SS protein K first SAM-like" evidence="12">
    <location>
        <begin position="152"/>
        <end position="234"/>
    </location>
</feature>
<keyword evidence="5" id="KW-0997">Cell inner membrane</keyword>
<comment type="subcellular location">
    <subcellularLocation>
        <location evidence="1">Cell inner membrane</location>
    </subcellularLocation>
</comment>
<dbReference type="OrthoDB" id="9181871at2"/>
<feature type="region of interest" description="Disordered" evidence="10">
    <location>
        <begin position="334"/>
        <end position="414"/>
    </location>
</feature>
<dbReference type="InterPro" id="IPR005628">
    <property type="entry name" value="GspK"/>
</dbReference>
<evidence type="ECO:0000256" key="9">
    <source>
        <dbReference type="ARBA" id="ARBA00023136"/>
    </source>
</evidence>
<evidence type="ECO:0000313" key="14">
    <source>
        <dbReference type="EMBL" id="SEH05986.1"/>
    </source>
</evidence>
<keyword evidence="6 11" id="KW-0812">Transmembrane</keyword>
<evidence type="ECO:0000313" key="13">
    <source>
        <dbReference type="EMBL" id="SEH05737.1"/>
    </source>
</evidence>
<keyword evidence="7" id="KW-0653">Protein transport</keyword>
<dbReference type="GO" id="GO:0005886">
    <property type="term" value="C:plasma membrane"/>
    <property type="evidence" value="ECO:0007669"/>
    <property type="project" value="UniProtKB-SubCell"/>
</dbReference>
<evidence type="ECO:0000313" key="15">
    <source>
        <dbReference type="Proteomes" id="UP000236724"/>
    </source>
</evidence>
<evidence type="ECO:0000256" key="2">
    <source>
        <dbReference type="ARBA" id="ARBA00007246"/>
    </source>
</evidence>
<dbReference type="PANTHER" id="PTHR38831">
    <property type="entry name" value="TYPE II SECRETION SYSTEM PROTEIN K"/>
    <property type="match status" value="1"/>
</dbReference>
<keyword evidence="4" id="KW-1003">Cell membrane</keyword>
<proteinExistence type="inferred from homology"/>
<dbReference type="EMBL" id="FMSV02000376">
    <property type="protein sequence ID" value="SEH05737.1"/>
    <property type="molecule type" value="Genomic_DNA"/>
</dbReference>
<sequence>MLKTIKFYYSTMRVSRQSPGGITPLEGVLSLQTPMKRQKPARQRGAVLIIVLWFITLISLLVATLASEVRLSAKAAWFYQQNTQRWALTLQAVHLAQMELMIQRMPVLKKKSSDQEKVKDRYPLLRFNGDPLELAHTLPAGVTVRIYDHAGRLNLRRLSKQRLRDLLRLRIGEDDLERLDGLVQAWQDWTDQDDLKQLNGAEKDYYKKLKPPYLPRNGQLESVAELRFIKGFDEVFSAEELETRFTIYGQANGLNPNYASADALRLLPGMTDEVIAAIMKLREEEEIRSINDFNDLVDGNILLKIKPWLQYNRNGTGVYSIAVQVDMEAWQAAQTEDDKKQTKKSNKTNTKTNTDKPDKKAKKPALKAESSRAFMMTVQNRGYARPPKILRVDPYGLLPGSVAKTPPKTKDKRS</sequence>
<evidence type="ECO:0000256" key="6">
    <source>
        <dbReference type="ARBA" id="ARBA00022692"/>
    </source>
</evidence>
<evidence type="ECO:0000256" key="8">
    <source>
        <dbReference type="ARBA" id="ARBA00022989"/>
    </source>
</evidence>
<evidence type="ECO:0000256" key="5">
    <source>
        <dbReference type="ARBA" id="ARBA00022519"/>
    </source>
</evidence>
<keyword evidence="3" id="KW-0813">Transport</keyword>
<comment type="similarity">
    <text evidence="2">Belongs to the GSP K family.</text>
</comment>
<dbReference type="SUPFAM" id="SSF158544">
    <property type="entry name" value="GspK insert domain-like"/>
    <property type="match status" value="1"/>
</dbReference>
<dbReference type="AlphaFoldDB" id="A0A1H6FA10"/>
<dbReference type="Gene3D" id="1.10.40.60">
    <property type="entry name" value="EpsJ-like"/>
    <property type="match status" value="1"/>
</dbReference>
<name>A0A1H6FA10_9GAMM</name>